<reference evidence="1 2" key="1">
    <citation type="journal article" date="2023" name="Nucleic Acids Res.">
        <title>The hologenome of Daphnia magna reveals possible DNA methylation and microbiome-mediated evolution of the host genome.</title>
        <authorList>
            <person name="Chaturvedi A."/>
            <person name="Li X."/>
            <person name="Dhandapani V."/>
            <person name="Marshall H."/>
            <person name="Kissane S."/>
            <person name="Cuenca-Cambronero M."/>
            <person name="Asole G."/>
            <person name="Calvet F."/>
            <person name="Ruiz-Romero M."/>
            <person name="Marangio P."/>
            <person name="Guigo R."/>
            <person name="Rago D."/>
            <person name="Mirbahai L."/>
            <person name="Eastwood N."/>
            <person name="Colbourne J.K."/>
            <person name="Zhou J."/>
            <person name="Mallon E."/>
            <person name="Orsini L."/>
        </authorList>
    </citation>
    <scope>NUCLEOTIDE SEQUENCE [LARGE SCALE GENOMIC DNA]</scope>
    <source>
        <strain evidence="1">LRV0_1</strain>
    </source>
</reference>
<comment type="caution">
    <text evidence="1">The sequence shown here is derived from an EMBL/GenBank/DDBJ whole genome shotgun (WGS) entry which is preliminary data.</text>
</comment>
<sequence>MRYFTEALDLQDDASITHRQPLITAILDAIHYRFEHMLADNELRLATLTNSFFKLSLLDNEDEIRRAKNLLKG</sequence>
<keyword evidence="2" id="KW-1185">Reference proteome</keyword>
<proteinExistence type="predicted"/>
<dbReference type="EMBL" id="JAOYFB010000005">
    <property type="protein sequence ID" value="KAK4017169.1"/>
    <property type="molecule type" value="Genomic_DNA"/>
</dbReference>
<gene>
    <name evidence="1" type="ORF">OUZ56_032120</name>
</gene>
<protein>
    <submittedName>
        <fullName evidence="1">Uncharacterized protein</fullName>
    </submittedName>
</protein>
<name>A0ABQ9ZXA0_9CRUS</name>
<dbReference type="Proteomes" id="UP001234178">
    <property type="component" value="Unassembled WGS sequence"/>
</dbReference>
<evidence type="ECO:0000313" key="2">
    <source>
        <dbReference type="Proteomes" id="UP001234178"/>
    </source>
</evidence>
<evidence type="ECO:0000313" key="1">
    <source>
        <dbReference type="EMBL" id="KAK4017169.1"/>
    </source>
</evidence>
<organism evidence="1 2">
    <name type="scientific">Daphnia magna</name>
    <dbReference type="NCBI Taxonomy" id="35525"/>
    <lineage>
        <taxon>Eukaryota</taxon>
        <taxon>Metazoa</taxon>
        <taxon>Ecdysozoa</taxon>
        <taxon>Arthropoda</taxon>
        <taxon>Crustacea</taxon>
        <taxon>Branchiopoda</taxon>
        <taxon>Diplostraca</taxon>
        <taxon>Cladocera</taxon>
        <taxon>Anomopoda</taxon>
        <taxon>Daphniidae</taxon>
        <taxon>Daphnia</taxon>
    </lineage>
</organism>
<accession>A0ABQ9ZXA0</accession>